<evidence type="ECO:0000313" key="2">
    <source>
        <dbReference type="Proteomes" id="UP001165960"/>
    </source>
</evidence>
<organism evidence="1 2">
    <name type="scientific">Entomophthora muscae</name>
    <dbReference type="NCBI Taxonomy" id="34485"/>
    <lineage>
        <taxon>Eukaryota</taxon>
        <taxon>Fungi</taxon>
        <taxon>Fungi incertae sedis</taxon>
        <taxon>Zoopagomycota</taxon>
        <taxon>Entomophthoromycotina</taxon>
        <taxon>Entomophthoromycetes</taxon>
        <taxon>Entomophthorales</taxon>
        <taxon>Entomophthoraceae</taxon>
        <taxon>Entomophthora</taxon>
    </lineage>
</organism>
<sequence>MAIYFITIVGAFCSVVEVQILRIDDVINVSHLSGAFSKRQEKLVLSVARNNSEPASLGHFGPQLAATALILFQSSIFHRHGIGSYPKRAALGNILVCNQ</sequence>
<name>A0ACC2UHA8_9FUNG</name>
<gene>
    <name evidence="1" type="ORF">DSO57_1007524</name>
</gene>
<keyword evidence="2" id="KW-1185">Reference proteome</keyword>
<accession>A0ACC2UHA8</accession>
<evidence type="ECO:0000313" key="1">
    <source>
        <dbReference type="EMBL" id="KAJ9086121.1"/>
    </source>
</evidence>
<proteinExistence type="predicted"/>
<dbReference type="EMBL" id="QTSX02000732">
    <property type="protein sequence ID" value="KAJ9086121.1"/>
    <property type="molecule type" value="Genomic_DNA"/>
</dbReference>
<protein>
    <submittedName>
        <fullName evidence="1">Uncharacterized protein</fullName>
    </submittedName>
</protein>
<reference evidence="1" key="1">
    <citation type="submission" date="2022-04" db="EMBL/GenBank/DDBJ databases">
        <title>Genome of the entomopathogenic fungus Entomophthora muscae.</title>
        <authorList>
            <person name="Elya C."/>
            <person name="Lovett B.R."/>
            <person name="Lee E."/>
            <person name="Macias A.M."/>
            <person name="Hajek A.E."/>
            <person name="De Bivort B.L."/>
            <person name="Kasson M.T."/>
            <person name="De Fine Licht H.H."/>
            <person name="Stajich J.E."/>
        </authorList>
    </citation>
    <scope>NUCLEOTIDE SEQUENCE</scope>
    <source>
        <strain evidence="1">Berkeley</strain>
    </source>
</reference>
<comment type="caution">
    <text evidence="1">The sequence shown here is derived from an EMBL/GenBank/DDBJ whole genome shotgun (WGS) entry which is preliminary data.</text>
</comment>
<dbReference type="Proteomes" id="UP001165960">
    <property type="component" value="Unassembled WGS sequence"/>
</dbReference>